<dbReference type="Gene3D" id="3.10.450.50">
    <property type="match status" value="1"/>
</dbReference>
<dbReference type="EMBL" id="MTBC01000003">
    <property type="protein sequence ID" value="OQD43547.1"/>
    <property type="molecule type" value="Genomic_DNA"/>
</dbReference>
<gene>
    <name evidence="2" type="ORF">BUL40_06900</name>
</gene>
<evidence type="ECO:0000313" key="2">
    <source>
        <dbReference type="EMBL" id="OQD43547.1"/>
    </source>
</evidence>
<evidence type="ECO:0000259" key="1">
    <source>
        <dbReference type="Pfam" id="PF14534"/>
    </source>
</evidence>
<dbReference type="OrthoDB" id="1357763at2"/>
<dbReference type="SUPFAM" id="SSF54427">
    <property type="entry name" value="NTF2-like"/>
    <property type="match status" value="1"/>
</dbReference>
<comment type="caution">
    <text evidence="2">The sequence shown here is derived from an EMBL/GenBank/DDBJ whole genome shotgun (WGS) entry which is preliminary data.</text>
</comment>
<dbReference type="AlphaFoldDB" id="A0A1V6LU25"/>
<dbReference type="Pfam" id="PF14534">
    <property type="entry name" value="DUF4440"/>
    <property type="match status" value="1"/>
</dbReference>
<reference evidence="2 3" key="1">
    <citation type="submission" date="2016-12" db="EMBL/GenBank/DDBJ databases">
        <authorList>
            <person name="Song W.-J."/>
            <person name="Kurnit D.M."/>
        </authorList>
    </citation>
    <scope>NUCLEOTIDE SEQUENCE [LARGE SCALE GENOMIC DNA]</scope>
    <source>
        <strain evidence="2 3">HSG9</strain>
    </source>
</reference>
<organism evidence="2 3">
    <name type="scientific">Croceivirga radicis</name>
    <dbReference type="NCBI Taxonomy" id="1929488"/>
    <lineage>
        <taxon>Bacteria</taxon>
        <taxon>Pseudomonadati</taxon>
        <taxon>Bacteroidota</taxon>
        <taxon>Flavobacteriia</taxon>
        <taxon>Flavobacteriales</taxon>
        <taxon>Flavobacteriaceae</taxon>
        <taxon>Croceivirga</taxon>
    </lineage>
</organism>
<evidence type="ECO:0000313" key="3">
    <source>
        <dbReference type="Proteomes" id="UP000191680"/>
    </source>
</evidence>
<dbReference type="InterPro" id="IPR032710">
    <property type="entry name" value="NTF2-like_dom_sf"/>
</dbReference>
<dbReference type="Proteomes" id="UP000191680">
    <property type="component" value="Unassembled WGS sequence"/>
</dbReference>
<proteinExistence type="predicted"/>
<name>A0A1V6LU25_9FLAO</name>
<dbReference type="RefSeq" id="WP_080318619.1">
    <property type="nucleotide sequence ID" value="NZ_MTBC01000003.1"/>
</dbReference>
<sequence length="167" mass="19599">MNRALLILVLLVYSANGWSQIAQTDTLFTQLAQKDSLLFDAAFNTCKVAVLEDLFTKDFEFYHDKGGLTENREAFLKPMRENCANRDFAKPQNSYRHLVPNSLKVYPLYKDGKLYGAIQHGEHTFTYLDQDNTYQRGDIAKFTHIWLLMDKKWKLRRELSYDHKPQN</sequence>
<keyword evidence="3" id="KW-1185">Reference proteome</keyword>
<accession>A0A1V6LU25</accession>
<protein>
    <recommendedName>
        <fullName evidence="1">DUF4440 domain-containing protein</fullName>
    </recommendedName>
</protein>
<dbReference type="InterPro" id="IPR027843">
    <property type="entry name" value="DUF4440"/>
</dbReference>
<feature type="domain" description="DUF4440" evidence="1">
    <location>
        <begin position="40"/>
        <end position="155"/>
    </location>
</feature>